<protein>
    <submittedName>
        <fullName evidence="6">Uncharacterized protein</fullName>
    </submittedName>
</protein>
<proteinExistence type="inferred from homology"/>
<keyword evidence="3" id="KW-0560">Oxidoreductase</keyword>
<keyword evidence="3" id="KW-0223">Dioxygenase</keyword>
<dbReference type="PANTHER" id="PTHR10543:SF142">
    <property type="entry name" value="OS06G0162550 PROTEIN"/>
    <property type="match status" value="1"/>
</dbReference>
<feature type="binding site" evidence="5">
    <location>
        <position position="305"/>
    </location>
    <ligand>
        <name>Fe cation</name>
        <dbReference type="ChEBI" id="CHEBI:24875"/>
        <note>catalytic</note>
    </ligand>
</feature>
<keyword evidence="7" id="KW-1185">Reference proteome</keyword>
<feature type="binding site" evidence="5">
    <location>
        <position position="419"/>
    </location>
    <ligand>
        <name>Fe cation</name>
        <dbReference type="ChEBI" id="CHEBI:24875"/>
        <note>catalytic</note>
    </ligand>
</feature>
<comment type="similarity">
    <text evidence="1">Belongs to the carotenoid oxygenase family.</text>
</comment>
<evidence type="ECO:0000256" key="4">
    <source>
        <dbReference type="ARBA" id="ARBA00023004"/>
    </source>
</evidence>
<name>A0ABD1YIZ9_9MARC</name>
<evidence type="ECO:0000313" key="7">
    <source>
        <dbReference type="Proteomes" id="UP001605036"/>
    </source>
</evidence>
<dbReference type="PANTHER" id="PTHR10543">
    <property type="entry name" value="BETA-CAROTENE DIOXYGENASE"/>
    <property type="match status" value="1"/>
</dbReference>
<dbReference type="Pfam" id="PF03055">
    <property type="entry name" value="RPE65"/>
    <property type="match status" value="1"/>
</dbReference>
<evidence type="ECO:0000256" key="3">
    <source>
        <dbReference type="ARBA" id="ARBA00022964"/>
    </source>
</evidence>
<reference evidence="6 7" key="1">
    <citation type="submission" date="2024-09" db="EMBL/GenBank/DDBJ databases">
        <title>Chromosome-scale assembly of Riccia fluitans.</title>
        <authorList>
            <person name="Paukszto L."/>
            <person name="Sawicki J."/>
            <person name="Karawczyk K."/>
            <person name="Piernik-Szablinska J."/>
            <person name="Szczecinska M."/>
            <person name="Mazdziarz M."/>
        </authorList>
    </citation>
    <scope>NUCLEOTIDE SEQUENCE [LARGE SCALE GENOMIC DNA]</scope>
    <source>
        <strain evidence="6">Rf_01</strain>
        <tissue evidence="6">Aerial parts of the thallus</tissue>
    </source>
</reference>
<feature type="binding site" evidence="5">
    <location>
        <position position="355"/>
    </location>
    <ligand>
        <name>Fe cation</name>
        <dbReference type="ChEBI" id="CHEBI:24875"/>
        <note>catalytic</note>
    </ligand>
</feature>
<accession>A0ABD1YIZ9</accession>
<gene>
    <name evidence="6" type="ORF">R1flu_015316</name>
</gene>
<dbReference type="GO" id="GO:0051213">
    <property type="term" value="F:dioxygenase activity"/>
    <property type="evidence" value="ECO:0007669"/>
    <property type="project" value="UniProtKB-KW"/>
</dbReference>
<evidence type="ECO:0000313" key="6">
    <source>
        <dbReference type="EMBL" id="KAL2630630.1"/>
    </source>
</evidence>
<dbReference type="GO" id="GO:0046872">
    <property type="term" value="F:metal ion binding"/>
    <property type="evidence" value="ECO:0007669"/>
    <property type="project" value="UniProtKB-KW"/>
</dbReference>
<sequence length="640" mass="72011">MEAVPVARSGIYRCGPTSEWTCLKPIHANLPTRLLGLPGNRSRSHGHRHSLLCQALSQSEANLLNERVEKVAVNVLEKEVVKLGYKPQSSAARSPGGRNGSVARTIATAFYEFLQYTPLEEENPYVMNNFAPVAEIGEKVPVELISGAIPRNFPIGAYIRTGPNPLFGGKSYKSKLGITKHHWFEGDGMLHAVYFDKFGEEYKLYYKNKYVETDGYLAEKEERKPLVLATAECSTSTLYVNVFLNQLRFGFLTRPTSNTAVWCHKGRVFAAAEGNLPYEIDISDLRTLGKFNCKGAWPLDNFIAHSKIDPVTNELVFQGMCTAKKPYTLVGVIGADGETLVHTVGVNNERQTMNHDIMITERYTVVMDFPLLVDIANTAKGKPLLHFDHNSVTRFGILPRFGDSDSVRWFEVETSSMFHTFNAYDIGDEVVVHGLRSKSSFLNLDMSMDKKEWYRRGVTPCASDQEGYDPLFDGARLTSLHEWRFDLKSGTVTERDIDDIDKEKFVMEFPRVNDAYVGRKYTYGYAAIVNLEKTLETGTPHYGKVGKIDFSSVERGKGVVKAEFHELGPNRYGGEPMFVAKPESTTEDDGWIIMYVHDDSTNQSEAIIIDAQRFSEEPVARIRLPQRVPYGFHGTYVYNG</sequence>
<dbReference type="Proteomes" id="UP001605036">
    <property type="component" value="Unassembled WGS sequence"/>
</dbReference>
<organism evidence="6 7">
    <name type="scientific">Riccia fluitans</name>
    <dbReference type="NCBI Taxonomy" id="41844"/>
    <lineage>
        <taxon>Eukaryota</taxon>
        <taxon>Viridiplantae</taxon>
        <taxon>Streptophyta</taxon>
        <taxon>Embryophyta</taxon>
        <taxon>Marchantiophyta</taxon>
        <taxon>Marchantiopsida</taxon>
        <taxon>Marchantiidae</taxon>
        <taxon>Marchantiales</taxon>
        <taxon>Ricciaceae</taxon>
        <taxon>Riccia</taxon>
    </lineage>
</organism>
<dbReference type="InterPro" id="IPR004294">
    <property type="entry name" value="Carotenoid_Oase"/>
</dbReference>
<dbReference type="EMBL" id="JBHFFA010000004">
    <property type="protein sequence ID" value="KAL2630630.1"/>
    <property type="molecule type" value="Genomic_DNA"/>
</dbReference>
<dbReference type="AlphaFoldDB" id="A0ABD1YIZ9"/>
<comment type="cofactor">
    <cofactor evidence="5">
        <name>Fe(2+)</name>
        <dbReference type="ChEBI" id="CHEBI:29033"/>
    </cofactor>
    <text evidence="5">Binds 1 Fe(2+) ion per subunit.</text>
</comment>
<keyword evidence="4 5" id="KW-0408">Iron</keyword>
<evidence type="ECO:0000256" key="1">
    <source>
        <dbReference type="ARBA" id="ARBA00006787"/>
    </source>
</evidence>
<feature type="binding site" evidence="5">
    <location>
        <position position="633"/>
    </location>
    <ligand>
        <name>Fe cation</name>
        <dbReference type="ChEBI" id="CHEBI:24875"/>
        <note>catalytic</note>
    </ligand>
</feature>
<keyword evidence="2 5" id="KW-0479">Metal-binding</keyword>
<evidence type="ECO:0000256" key="5">
    <source>
        <dbReference type="PIRSR" id="PIRSR604294-1"/>
    </source>
</evidence>
<evidence type="ECO:0000256" key="2">
    <source>
        <dbReference type="ARBA" id="ARBA00022723"/>
    </source>
</evidence>
<comment type="caution">
    <text evidence="6">The sequence shown here is derived from an EMBL/GenBank/DDBJ whole genome shotgun (WGS) entry which is preliminary data.</text>
</comment>